<name>A0A5E4G9U5_PRUDU</name>
<dbReference type="AlphaFoldDB" id="A0A5E4G9U5"/>
<evidence type="ECO:0000313" key="1">
    <source>
        <dbReference type="EMBL" id="VVA36519.1"/>
    </source>
</evidence>
<reference evidence="2" key="1">
    <citation type="journal article" date="2020" name="Plant J.">
        <title>Transposons played a major role in the diversification between the closely related almond and peach genomes: results from the almond genome sequence.</title>
        <authorList>
            <person name="Alioto T."/>
            <person name="Alexiou K.G."/>
            <person name="Bardil A."/>
            <person name="Barteri F."/>
            <person name="Castanera R."/>
            <person name="Cruz F."/>
            <person name="Dhingra A."/>
            <person name="Duval H."/>
            <person name="Fernandez I Marti A."/>
            <person name="Frias L."/>
            <person name="Galan B."/>
            <person name="Garcia J.L."/>
            <person name="Howad W."/>
            <person name="Gomez-Garrido J."/>
            <person name="Gut M."/>
            <person name="Julca I."/>
            <person name="Morata J."/>
            <person name="Puigdomenech P."/>
            <person name="Ribeca P."/>
            <person name="Rubio Cabetas M.J."/>
            <person name="Vlasova A."/>
            <person name="Wirthensohn M."/>
            <person name="Garcia-Mas J."/>
            <person name="Gabaldon T."/>
            <person name="Casacuberta J.M."/>
            <person name="Arus P."/>
        </authorList>
    </citation>
    <scope>NUCLEOTIDE SEQUENCE [LARGE SCALE GENOMIC DNA]</scope>
    <source>
        <strain evidence="2">cv. Texas</strain>
    </source>
</reference>
<dbReference type="Proteomes" id="UP000327085">
    <property type="component" value="Chromosome 4"/>
</dbReference>
<dbReference type="Gramene" id="VVA36519">
    <property type="protein sequence ID" value="VVA36519"/>
    <property type="gene ID" value="Prudul26B009939"/>
</dbReference>
<accession>A0A5E4G9U5</accession>
<gene>
    <name evidence="1" type="ORF">ALMOND_2B009939</name>
</gene>
<dbReference type="InParanoid" id="A0A5E4G9U5"/>
<dbReference type="EMBL" id="CABIKO010000457">
    <property type="protein sequence ID" value="VVA36519.1"/>
    <property type="molecule type" value="Genomic_DNA"/>
</dbReference>
<evidence type="ECO:0000313" key="2">
    <source>
        <dbReference type="Proteomes" id="UP000327085"/>
    </source>
</evidence>
<protein>
    <submittedName>
        <fullName evidence="1">Uncharacterized protein</fullName>
    </submittedName>
</protein>
<sequence length="126" mass="13871">MLPSFIARDAAGFYWSRSWDFSAKSRLDGAGQCLELLERPGLQPGFASCWAGGLKKPAGARLPGFGTLGPAWAFELGVLKLWRSSSSSDIEFQAAENSKRRKNLPRKNLEIAAGVFEFVANWAEEF</sequence>
<proteinExistence type="predicted"/>
<organism evidence="1 2">
    <name type="scientific">Prunus dulcis</name>
    <name type="common">Almond</name>
    <name type="synonym">Amygdalus dulcis</name>
    <dbReference type="NCBI Taxonomy" id="3755"/>
    <lineage>
        <taxon>Eukaryota</taxon>
        <taxon>Viridiplantae</taxon>
        <taxon>Streptophyta</taxon>
        <taxon>Embryophyta</taxon>
        <taxon>Tracheophyta</taxon>
        <taxon>Spermatophyta</taxon>
        <taxon>Magnoliopsida</taxon>
        <taxon>eudicotyledons</taxon>
        <taxon>Gunneridae</taxon>
        <taxon>Pentapetalae</taxon>
        <taxon>rosids</taxon>
        <taxon>fabids</taxon>
        <taxon>Rosales</taxon>
        <taxon>Rosaceae</taxon>
        <taxon>Amygdaloideae</taxon>
        <taxon>Amygdaleae</taxon>
        <taxon>Prunus</taxon>
    </lineage>
</organism>